<dbReference type="PROSITE" id="PS51257">
    <property type="entry name" value="PROKAR_LIPOPROTEIN"/>
    <property type="match status" value="1"/>
</dbReference>
<organism evidence="3 4">
    <name type="scientific">Brachybacterium epidermidis</name>
    <dbReference type="NCBI Taxonomy" id="2781983"/>
    <lineage>
        <taxon>Bacteria</taxon>
        <taxon>Bacillati</taxon>
        <taxon>Actinomycetota</taxon>
        <taxon>Actinomycetes</taxon>
        <taxon>Micrococcales</taxon>
        <taxon>Dermabacteraceae</taxon>
        <taxon>Brachybacterium</taxon>
    </lineage>
</organism>
<feature type="region of interest" description="Disordered" evidence="1">
    <location>
        <begin position="208"/>
        <end position="271"/>
    </location>
</feature>
<sequence>MPARVLAAALLLTLAVGGACILLSLVGLHVRRRVVDEVVPVGSRARIQVDLAPKALLTTVPLGRAVLREDLPEELGGRGDLPLAHRMPHALTVTRRGTHPMGALSIVVRDVFGMFHLDRTIHDDARIIGLPVAEQIDPAAARATGIAHQGQQAAATAPGIGEIGPIARPYVAGDDIRRIHWRARARPGPLMTREDEPPVGRTALIVLDNRRSGSQPHQTGPVGRGAQQPRPGRDGAQHPWPGRDGVQPPRPGRDGAQQPRPGGSHAQQPPSAALIAAEDRLVDHAASVLAGLRSHGWEVRVVDADGDEITRAERHRAGASLLGREADARGERVSLMALADLDFEDSEPTPRHAQGGEHATGHPQVVVALGIDDGTPFDGLELDRFAGRAHHRTAIALLPEAGGTGPTSTTVNGWMLVRGHVDHALSDLLTAAGPGEAT</sequence>
<evidence type="ECO:0000259" key="2">
    <source>
        <dbReference type="Pfam" id="PF01882"/>
    </source>
</evidence>
<dbReference type="InterPro" id="IPR002881">
    <property type="entry name" value="DUF58"/>
</dbReference>
<keyword evidence="4" id="KW-1185">Reference proteome</keyword>
<evidence type="ECO:0000256" key="1">
    <source>
        <dbReference type="SAM" id="MobiDB-lite"/>
    </source>
</evidence>
<evidence type="ECO:0000313" key="4">
    <source>
        <dbReference type="Proteomes" id="UP000644727"/>
    </source>
</evidence>
<reference evidence="3 4" key="1">
    <citation type="submission" date="2020-10" db="EMBL/GenBank/DDBJ databases">
        <title>Draft genome and description of Brachybacterium epidermidis sp nov.</title>
        <authorList>
            <person name="Boxberger M."/>
            <person name="La Scola B."/>
        </authorList>
    </citation>
    <scope>NUCLEOTIDE SEQUENCE [LARGE SCALE GENOMIC DNA]</scope>
    <source>
        <strain evidence="3 4">Marseille-Q2903</strain>
    </source>
</reference>
<comment type="caution">
    <text evidence="3">The sequence shown here is derived from an EMBL/GenBank/DDBJ whole genome shotgun (WGS) entry which is preliminary data.</text>
</comment>
<proteinExistence type="predicted"/>
<dbReference type="PANTHER" id="PTHR34351">
    <property type="entry name" value="SLR1927 PROTEIN-RELATED"/>
    <property type="match status" value="1"/>
</dbReference>
<protein>
    <submittedName>
        <fullName evidence="3">DUF58 domain-containing protein</fullName>
    </submittedName>
</protein>
<dbReference type="Proteomes" id="UP000644727">
    <property type="component" value="Unassembled WGS sequence"/>
</dbReference>
<evidence type="ECO:0000313" key="3">
    <source>
        <dbReference type="EMBL" id="MBE9404978.1"/>
    </source>
</evidence>
<accession>A0ABR9W3E6</accession>
<gene>
    <name evidence="3" type="ORF">IOE58_12570</name>
</gene>
<dbReference type="Pfam" id="PF01882">
    <property type="entry name" value="DUF58"/>
    <property type="match status" value="1"/>
</dbReference>
<feature type="domain" description="DUF58" evidence="2">
    <location>
        <begin position="167"/>
        <end position="212"/>
    </location>
</feature>
<dbReference type="EMBL" id="JADEYR010000017">
    <property type="protein sequence ID" value="MBE9404978.1"/>
    <property type="molecule type" value="Genomic_DNA"/>
</dbReference>
<name>A0ABR9W3E6_9MICO</name>